<keyword evidence="4 7" id="KW-1133">Transmembrane helix</keyword>
<dbReference type="NCBIfam" id="TIGR00765">
    <property type="entry name" value="yihY_not_rbn"/>
    <property type="match status" value="1"/>
</dbReference>
<evidence type="ECO:0000256" key="4">
    <source>
        <dbReference type="ARBA" id="ARBA00022989"/>
    </source>
</evidence>
<comment type="caution">
    <text evidence="8">The sequence shown here is derived from an EMBL/GenBank/DDBJ whole genome shotgun (WGS) entry which is preliminary data.</text>
</comment>
<organism evidence="8 9">
    <name type="scientific">Microseira wollei NIES-4236</name>
    <dbReference type="NCBI Taxonomy" id="2530354"/>
    <lineage>
        <taxon>Bacteria</taxon>
        <taxon>Bacillati</taxon>
        <taxon>Cyanobacteriota</taxon>
        <taxon>Cyanophyceae</taxon>
        <taxon>Oscillatoriophycideae</taxon>
        <taxon>Aerosakkonematales</taxon>
        <taxon>Aerosakkonemataceae</taxon>
        <taxon>Microseira</taxon>
    </lineage>
</organism>
<dbReference type="PANTHER" id="PTHR30213:SF1">
    <property type="entry name" value="INNER MEMBRANE PROTEIN YHJD"/>
    <property type="match status" value="1"/>
</dbReference>
<evidence type="ECO:0000313" key="8">
    <source>
        <dbReference type="EMBL" id="GET43032.1"/>
    </source>
</evidence>
<dbReference type="AlphaFoldDB" id="A0AAV3XSX8"/>
<accession>A0AAV3XSX8</accession>
<dbReference type="PANTHER" id="PTHR30213">
    <property type="entry name" value="INNER MEMBRANE PROTEIN YHJD"/>
    <property type="match status" value="1"/>
</dbReference>
<proteinExistence type="predicted"/>
<feature type="transmembrane region" description="Helical" evidence="7">
    <location>
        <begin position="163"/>
        <end position="190"/>
    </location>
</feature>
<dbReference type="GO" id="GO:0005886">
    <property type="term" value="C:plasma membrane"/>
    <property type="evidence" value="ECO:0007669"/>
    <property type="project" value="UniProtKB-SubCell"/>
</dbReference>
<keyword evidence="5 7" id="KW-0472">Membrane</keyword>
<evidence type="ECO:0000256" key="1">
    <source>
        <dbReference type="ARBA" id="ARBA00004651"/>
    </source>
</evidence>
<evidence type="ECO:0000256" key="3">
    <source>
        <dbReference type="ARBA" id="ARBA00022692"/>
    </source>
</evidence>
<evidence type="ECO:0000256" key="5">
    <source>
        <dbReference type="ARBA" id="ARBA00023136"/>
    </source>
</evidence>
<feature type="transmembrane region" description="Helical" evidence="7">
    <location>
        <begin position="54"/>
        <end position="77"/>
    </location>
</feature>
<evidence type="ECO:0000256" key="7">
    <source>
        <dbReference type="SAM" id="Phobius"/>
    </source>
</evidence>
<sequence length="367" mass="39954">MPQRTSNPSDSHPTEEFQSGKKAARLNFKTIGGLLKETFDEWNEDKASRLSAALAYYTIFSLAPLLIIAIAIAGSIFGEEAARGEIVGQIQGLVGKSGAEVIETAIENANKPATGTIASLISIVALLFGAAGVFSQLRDALNTIWEVQPKPGLPVKGFIRQNVLSFTMVLGIGFLLLVSLIISAVLAAINSYFSNLLPGFDVMWQIANFIISFGVTTLLFAMMFKFLPDAKITWGDVLIGAAITSLLFSIGRFLLGAYLGNGSFGSTYGAAGSLVVILAWVYYAAQILFFGAEFTQVYARKFGSQIVPDEHAVPVTEEARAQQGIPHRSDIEDGGQDNRSRRVDRRRFKRSRWQGFLRRLSGKSKTR</sequence>
<feature type="compositionally biased region" description="Basic and acidic residues" evidence="6">
    <location>
        <begin position="327"/>
        <end position="341"/>
    </location>
</feature>
<protein>
    <submittedName>
        <fullName evidence="8">Ribonuclease BN</fullName>
    </submittedName>
</protein>
<keyword evidence="3 7" id="KW-0812">Transmembrane</keyword>
<feature type="region of interest" description="Disordered" evidence="6">
    <location>
        <begin position="1"/>
        <end position="20"/>
    </location>
</feature>
<feature type="transmembrane region" description="Helical" evidence="7">
    <location>
        <begin position="236"/>
        <end position="259"/>
    </location>
</feature>
<evidence type="ECO:0000256" key="6">
    <source>
        <dbReference type="SAM" id="MobiDB-lite"/>
    </source>
</evidence>
<dbReference type="PIRSF" id="PIRSF035875">
    <property type="entry name" value="RNase_BN"/>
    <property type="match status" value="1"/>
</dbReference>
<evidence type="ECO:0000256" key="2">
    <source>
        <dbReference type="ARBA" id="ARBA00022475"/>
    </source>
</evidence>
<feature type="transmembrane region" description="Helical" evidence="7">
    <location>
        <begin position="117"/>
        <end position="134"/>
    </location>
</feature>
<evidence type="ECO:0000313" key="9">
    <source>
        <dbReference type="Proteomes" id="UP001050975"/>
    </source>
</evidence>
<dbReference type="Proteomes" id="UP001050975">
    <property type="component" value="Unassembled WGS sequence"/>
</dbReference>
<dbReference type="EMBL" id="BLAY01000195">
    <property type="protein sequence ID" value="GET43032.1"/>
    <property type="molecule type" value="Genomic_DNA"/>
</dbReference>
<keyword evidence="9" id="KW-1185">Reference proteome</keyword>
<dbReference type="Pfam" id="PF03631">
    <property type="entry name" value="Virul_fac_BrkB"/>
    <property type="match status" value="1"/>
</dbReference>
<feature type="transmembrane region" description="Helical" evidence="7">
    <location>
        <begin position="202"/>
        <end position="224"/>
    </location>
</feature>
<comment type="subcellular location">
    <subcellularLocation>
        <location evidence="1">Cell membrane</location>
        <topology evidence="1">Multi-pass membrane protein</topology>
    </subcellularLocation>
</comment>
<feature type="region of interest" description="Disordered" evidence="6">
    <location>
        <begin position="317"/>
        <end position="346"/>
    </location>
</feature>
<keyword evidence="2" id="KW-1003">Cell membrane</keyword>
<gene>
    <name evidence="8" type="ORF">MiSe_78520</name>
</gene>
<dbReference type="InterPro" id="IPR017039">
    <property type="entry name" value="Virul_fac_BrkB"/>
</dbReference>
<dbReference type="RefSeq" id="WP_226591438.1">
    <property type="nucleotide sequence ID" value="NZ_BLAY01000195.1"/>
</dbReference>
<name>A0AAV3XSX8_9CYAN</name>
<feature type="compositionally biased region" description="Polar residues" evidence="6">
    <location>
        <begin position="1"/>
        <end position="11"/>
    </location>
</feature>
<reference evidence="8" key="1">
    <citation type="submission" date="2019-10" db="EMBL/GenBank/DDBJ databases">
        <title>Draft genome sequece of Microseira wollei NIES-4236.</title>
        <authorList>
            <person name="Yamaguchi H."/>
            <person name="Suzuki S."/>
            <person name="Kawachi M."/>
        </authorList>
    </citation>
    <scope>NUCLEOTIDE SEQUENCE</scope>
    <source>
        <strain evidence="8">NIES-4236</strain>
    </source>
</reference>
<feature type="transmembrane region" description="Helical" evidence="7">
    <location>
        <begin position="271"/>
        <end position="292"/>
    </location>
</feature>